<feature type="compositionally biased region" description="Low complexity" evidence="1">
    <location>
        <begin position="204"/>
        <end position="218"/>
    </location>
</feature>
<reference evidence="2 3" key="1">
    <citation type="submission" date="2016-10" db="EMBL/GenBank/DDBJ databases">
        <title>Draft genome sequence of Coniochaeta ligniaria NRRL30616, a lignocellulolytic fungus for bioabatement of inhibitors in plant biomass hydrolysates.</title>
        <authorList>
            <consortium name="DOE Joint Genome Institute"/>
            <person name="Jimenez D.J."/>
            <person name="Hector R.E."/>
            <person name="Riley R."/>
            <person name="Sun H."/>
            <person name="Grigoriev I.V."/>
            <person name="Van Elsas J.D."/>
            <person name="Nichols N.N."/>
        </authorList>
    </citation>
    <scope>NUCLEOTIDE SEQUENCE [LARGE SCALE GENOMIC DNA]</scope>
    <source>
        <strain evidence="2 3">NRRL 30616</strain>
    </source>
</reference>
<name>A0A1J7JF95_9PEZI</name>
<protein>
    <submittedName>
        <fullName evidence="2">Uncharacterized protein</fullName>
    </submittedName>
</protein>
<proteinExistence type="predicted"/>
<evidence type="ECO:0000313" key="3">
    <source>
        <dbReference type="Proteomes" id="UP000182658"/>
    </source>
</evidence>
<organism evidence="2 3">
    <name type="scientific">Coniochaeta ligniaria NRRL 30616</name>
    <dbReference type="NCBI Taxonomy" id="1408157"/>
    <lineage>
        <taxon>Eukaryota</taxon>
        <taxon>Fungi</taxon>
        <taxon>Dikarya</taxon>
        <taxon>Ascomycota</taxon>
        <taxon>Pezizomycotina</taxon>
        <taxon>Sordariomycetes</taxon>
        <taxon>Sordariomycetidae</taxon>
        <taxon>Coniochaetales</taxon>
        <taxon>Coniochaetaceae</taxon>
        <taxon>Coniochaeta</taxon>
    </lineage>
</organism>
<feature type="region of interest" description="Disordered" evidence="1">
    <location>
        <begin position="200"/>
        <end position="295"/>
    </location>
</feature>
<evidence type="ECO:0000313" key="2">
    <source>
        <dbReference type="EMBL" id="OIW27924.1"/>
    </source>
</evidence>
<gene>
    <name evidence="2" type="ORF">CONLIGDRAFT_682932</name>
</gene>
<evidence type="ECO:0000256" key="1">
    <source>
        <dbReference type="SAM" id="MobiDB-lite"/>
    </source>
</evidence>
<sequence>MKTPMPKKDGPLRKELYGNDCTIAKVDIDEMEVEDLKMMVIIGRKLWFSRSPGKATTASGATVRLLVDYLATLDTQASVMSIRTWSAQEKRRPCPSHGLLIHTDDIPTASREVWQKAFAKQTEWEAWVDHHEWFLTEVQTYRYPPKSVTNMSYFRETRKMLQQMNNILTDDKSGNEIPDPRRPVLCAYTVDGMRQRIVEEGYTEEPTNTWTTTHHQITYDPDTKEWSQKDVKPKADNEGESSKGNNEGESSKGNDTHESERNDKRKEKELGPEPKNTTTDHDNDKALSQVPEETTTKLADVLERIATLERLREQDALTMQQQDSRIYALEHALEHRGEEYSHEMDNMFDWDNEEPGPKPEEKTHRRVSTVWCPNHCRSLDLSASGLVAPTKNGSWISHTLAYQTAIQ</sequence>
<dbReference type="InParanoid" id="A0A1J7JF95"/>
<feature type="compositionally biased region" description="Basic and acidic residues" evidence="1">
    <location>
        <begin position="221"/>
        <end position="241"/>
    </location>
</feature>
<dbReference type="EMBL" id="KV875099">
    <property type="protein sequence ID" value="OIW27924.1"/>
    <property type="molecule type" value="Genomic_DNA"/>
</dbReference>
<dbReference type="AlphaFoldDB" id="A0A1J7JF95"/>
<feature type="compositionally biased region" description="Basic and acidic residues" evidence="1">
    <location>
        <begin position="249"/>
        <end position="285"/>
    </location>
</feature>
<dbReference type="Proteomes" id="UP000182658">
    <property type="component" value="Unassembled WGS sequence"/>
</dbReference>
<accession>A0A1J7JF95</accession>
<keyword evidence="3" id="KW-1185">Reference proteome</keyword>